<dbReference type="OrthoDB" id="1705416at2759"/>
<reference evidence="2 3" key="1">
    <citation type="journal article" date="2016" name="Mol. Biol. Evol.">
        <title>Genome-Wide Survey of Gut Fungi (Harpellales) Reveals the First Horizontally Transferred Ubiquitin Gene from a Mosquito Host.</title>
        <authorList>
            <person name="Wang Y."/>
            <person name="White M.M."/>
            <person name="Kvist S."/>
            <person name="Moncalvo J.M."/>
        </authorList>
    </citation>
    <scope>NUCLEOTIDE SEQUENCE [LARGE SCALE GENOMIC DNA]</scope>
    <source>
        <strain evidence="2 3">ALG-7-W6</strain>
    </source>
</reference>
<dbReference type="STRING" id="133383.A0A1R0H153"/>
<comment type="subcellular location">
    <subcellularLocation>
        <location evidence="1">Mitochondrion</location>
    </subcellularLocation>
</comment>
<dbReference type="Proteomes" id="UP000187455">
    <property type="component" value="Unassembled WGS sequence"/>
</dbReference>
<comment type="caution">
    <text evidence="2">The sequence shown here is derived from an EMBL/GenBank/DDBJ whole genome shotgun (WGS) entry which is preliminary data.</text>
</comment>
<evidence type="ECO:0000256" key="1">
    <source>
        <dbReference type="RuleBase" id="RU363045"/>
    </source>
</evidence>
<name>A0A1R0H153_9FUNG</name>
<dbReference type="GO" id="GO:0005739">
    <property type="term" value="C:mitochondrion"/>
    <property type="evidence" value="ECO:0007669"/>
    <property type="project" value="UniProtKB-SubCell"/>
</dbReference>
<accession>A0A1R0H153</accession>
<dbReference type="InterPro" id="IPR016031">
    <property type="entry name" value="Trp_RNA-bd_attenuator-like_dom"/>
</dbReference>
<dbReference type="EMBL" id="LSSL01001198">
    <property type="protein sequence ID" value="OLY82871.1"/>
    <property type="molecule type" value="Genomic_DNA"/>
</dbReference>
<dbReference type="AlphaFoldDB" id="A0A1R0H153"/>
<dbReference type="InterPro" id="IPR036983">
    <property type="entry name" value="AIM24_sf"/>
</dbReference>
<sequence>MVSSLQNIRSGINIGSYSTLFNSEKTLSPKDLPLSDSAKSTGKNDCSLVHAKLGPLTNFIISNGKIVSKSPNVEYKAIMGQSGGILGFIDGVTSLLLGRIGNVTSTKVWLPEETGSDTGELVFSPYDSGDVVELKLDGVRGDFYVCRRYLLAYTQLVKVHSKAVMAGKDGWGANGGGGYSEVSGRGSVLLSCGSGLFKLKLGAGEEYMVDSSHVICWSKSVKEQEEQVSPEIRKATKSNKSVVKSPKPKIDGINKETSIGKRIGAIAYNLSLSTARIGGDVAMRIGAYVYYFTRVVAWKLWILIRRGYSAPKLRKVIGPGEIFITTKSRSNLLNRIKQKMY</sequence>
<proteinExistence type="inferred from homology"/>
<gene>
    <name evidence="2" type="ORF">AYI68_g3001</name>
</gene>
<evidence type="ECO:0000313" key="2">
    <source>
        <dbReference type="EMBL" id="OLY82871.1"/>
    </source>
</evidence>
<keyword evidence="3" id="KW-1185">Reference proteome</keyword>
<comment type="similarity">
    <text evidence="1">Belongs to the AIM24 family.</text>
</comment>
<organism evidence="2 3">
    <name type="scientific">Smittium mucronatum</name>
    <dbReference type="NCBI Taxonomy" id="133383"/>
    <lineage>
        <taxon>Eukaryota</taxon>
        <taxon>Fungi</taxon>
        <taxon>Fungi incertae sedis</taxon>
        <taxon>Zoopagomycota</taxon>
        <taxon>Kickxellomycotina</taxon>
        <taxon>Harpellomycetes</taxon>
        <taxon>Harpellales</taxon>
        <taxon>Legeriomycetaceae</taxon>
        <taxon>Smittium</taxon>
    </lineage>
</organism>
<dbReference type="InterPro" id="IPR002838">
    <property type="entry name" value="AIM24"/>
</dbReference>
<dbReference type="Pfam" id="PF01987">
    <property type="entry name" value="AIM24"/>
    <property type="match status" value="1"/>
</dbReference>
<dbReference type="Gene3D" id="3.60.160.10">
    <property type="entry name" value="Mitochondrial biogenesis AIM24"/>
    <property type="match status" value="1"/>
</dbReference>
<keyword evidence="1" id="KW-0496">Mitochondrion</keyword>
<dbReference type="SUPFAM" id="SSF51219">
    <property type="entry name" value="TRAP-like"/>
    <property type="match status" value="1"/>
</dbReference>
<protein>
    <recommendedName>
        <fullName evidence="1">Altered inheritance of mitochondria protein 24, mitochondrial</fullName>
    </recommendedName>
</protein>
<evidence type="ECO:0000313" key="3">
    <source>
        <dbReference type="Proteomes" id="UP000187455"/>
    </source>
</evidence>